<dbReference type="Proteomes" id="UP000256541">
    <property type="component" value="Unassembled WGS sequence"/>
</dbReference>
<dbReference type="PRINTS" id="PR00455">
    <property type="entry name" value="HTHTETR"/>
</dbReference>
<dbReference type="Pfam" id="PF17754">
    <property type="entry name" value="TetR_C_14"/>
    <property type="match status" value="1"/>
</dbReference>
<dbReference type="PROSITE" id="PS50977">
    <property type="entry name" value="HTH_TETR_2"/>
    <property type="match status" value="1"/>
</dbReference>
<sequence>MGRWKPGAEGRLMQSAMELYVERGFEQTTAAEIAERAGVTERTFFRYFADKREVLFGGASELQRIVLEAIEAAPTEASPVDAVLAGMFAGAERIGGNRDWSCQRAALLAANPSLMERELLKLSALGEAAADALRLRGVAALPARLAAHTGVSVFSIGFDTWVGADPPGDFAECIRMALAELRELTAAS</sequence>
<dbReference type="GO" id="GO:0003700">
    <property type="term" value="F:DNA-binding transcription factor activity"/>
    <property type="evidence" value="ECO:0007669"/>
    <property type="project" value="TreeGrafter"/>
</dbReference>
<dbReference type="OrthoDB" id="956698at2"/>
<evidence type="ECO:0000259" key="5">
    <source>
        <dbReference type="PROSITE" id="PS50977"/>
    </source>
</evidence>
<dbReference type="AlphaFoldDB" id="A0A3E0W4Z3"/>
<evidence type="ECO:0000313" key="7">
    <source>
        <dbReference type="Proteomes" id="UP000256541"/>
    </source>
</evidence>
<comment type="caution">
    <text evidence="6">The sequence shown here is derived from an EMBL/GenBank/DDBJ whole genome shotgun (WGS) entry which is preliminary data.</text>
</comment>
<proteinExistence type="predicted"/>
<accession>A0A3E0W4Z3</accession>
<dbReference type="InterPro" id="IPR050109">
    <property type="entry name" value="HTH-type_TetR-like_transc_reg"/>
</dbReference>
<feature type="DNA-binding region" description="H-T-H motif" evidence="4">
    <location>
        <begin position="29"/>
        <end position="48"/>
    </location>
</feature>
<feature type="domain" description="HTH tetR-type" evidence="5">
    <location>
        <begin position="6"/>
        <end position="66"/>
    </location>
</feature>
<dbReference type="GO" id="GO:0000976">
    <property type="term" value="F:transcription cis-regulatory region binding"/>
    <property type="evidence" value="ECO:0007669"/>
    <property type="project" value="TreeGrafter"/>
</dbReference>
<organism evidence="6 7">
    <name type="scientific">Subtercola boreus</name>
    <dbReference type="NCBI Taxonomy" id="120213"/>
    <lineage>
        <taxon>Bacteria</taxon>
        <taxon>Bacillati</taxon>
        <taxon>Actinomycetota</taxon>
        <taxon>Actinomycetes</taxon>
        <taxon>Micrococcales</taxon>
        <taxon>Microbacteriaceae</taxon>
        <taxon>Subtercola</taxon>
    </lineage>
</organism>
<dbReference type="PANTHER" id="PTHR30055">
    <property type="entry name" value="HTH-TYPE TRANSCRIPTIONAL REGULATOR RUTR"/>
    <property type="match status" value="1"/>
</dbReference>
<protein>
    <submittedName>
        <fullName evidence="6">TetR family transcriptional regulator</fullName>
    </submittedName>
</protein>
<evidence type="ECO:0000256" key="1">
    <source>
        <dbReference type="ARBA" id="ARBA00023015"/>
    </source>
</evidence>
<name>A0A3E0W4Z3_9MICO</name>
<dbReference type="Gene3D" id="1.10.357.10">
    <property type="entry name" value="Tetracycline Repressor, domain 2"/>
    <property type="match status" value="1"/>
</dbReference>
<reference evidence="6 7" key="1">
    <citation type="submission" date="2017-04" db="EMBL/GenBank/DDBJ databases">
        <title>Comparative genome analysis of Subtercola boreus.</title>
        <authorList>
            <person name="Cho Y.-J."/>
            <person name="Cho A."/>
            <person name="Kim O.-S."/>
            <person name="Lee J.-I."/>
        </authorList>
    </citation>
    <scope>NUCLEOTIDE SEQUENCE [LARGE SCALE GENOMIC DNA]</scope>
    <source>
        <strain evidence="6 7">P27479</strain>
    </source>
</reference>
<dbReference type="PANTHER" id="PTHR30055:SF238">
    <property type="entry name" value="MYCOFACTOCIN BIOSYNTHESIS TRANSCRIPTIONAL REGULATOR MFTR-RELATED"/>
    <property type="match status" value="1"/>
</dbReference>
<dbReference type="RefSeq" id="WP_116409797.1">
    <property type="nucleotide sequence ID" value="NZ_NBXB01000001.1"/>
</dbReference>
<dbReference type="Pfam" id="PF00440">
    <property type="entry name" value="TetR_N"/>
    <property type="match status" value="1"/>
</dbReference>
<keyword evidence="2 4" id="KW-0238">DNA-binding</keyword>
<evidence type="ECO:0000256" key="2">
    <source>
        <dbReference type="ARBA" id="ARBA00023125"/>
    </source>
</evidence>
<gene>
    <name evidence="6" type="ORF">B7R22_00030</name>
</gene>
<evidence type="ECO:0000256" key="4">
    <source>
        <dbReference type="PROSITE-ProRule" id="PRU00335"/>
    </source>
</evidence>
<dbReference type="InterPro" id="IPR023772">
    <property type="entry name" value="DNA-bd_HTH_TetR-type_CS"/>
</dbReference>
<dbReference type="PROSITE" id="PS01081">
    <property type="entry name" value="HTH_TETR_1"/>
    <property type="match status" value="1"/>
</dbReference>
<keyword evidence="3" id="KW-0804">Transcription</keyword>
<evidence type="ECO:0000256" key="3">
    <source>
        <dbReference type="ARBA" id="ARBA00023163"/>
    </source>
</evidence>
<evidence type="ECO:0000313" key="6">
    <source>
        <dbReference type="EMBL" id="RFA17434.1"/>
    </source>
</evidence>
<dbReference type="InterPro" id="IPR009057">
    <property type="entry name" value="Homeodomain-like_sf"/>
</dbReference>
<keyword evidence="1" id="KW-0805">Transcription regulation</keyword>
<dbReference type="SUPFAM" id="SSF46689">
    <property type="entry name" value="Homeodomain-like"/>
    <property type="match status" value="1"/>
</dbReference>
<dbReference type="InterPro" id="IPR041347">
    <property type="entry name" value="MftR_C"/>
</dbReference>
<dbReference type="EMBL" id="NBXB01000001">
    <property type="protein sequence ID" value="RFA17434.1"/>
    <property type="molecule type" value="Genomic_DNA"/>
</dbReference>
<dbReference type="InterPro" id="IPR001647">
    <property type="entry name" value="HTH_TetR"/>
</dbReference>